<evidence type="ECO:0000313" key="7">
    <source>
        <dbReference type="Proteomes" id="UP000078397"/>
    </source>
</evidence>
<organism evidence="6 7">
    <name type="scientific">Pochonia chlamydosporia 170</name>
    <dbReference type="NCBI Taxonomy" id="1380566"/>
    <lineage>
        <taxon>Eukaryota</taxon>
        <taxon>Fungi</taxon>
        <taxon>Dikarya</taxon>
        <taxon>Ascomycota</taxon>
        <taxon>Pezizomycotina</taxon>
        <taxon>Sordariomycetes</taxon>
        <taxon>Hypocreomycetidae</taxon>
        <taxon>Hypocreales</taxon>
        <taxon>Clavicipitaceae</taxon>
        <taxon>Pochonia</taxon>
    </lineage>
</organism>
<keyword evidence="2" id="KW-0539">Nucleus</keyword>
<evidence type="ECO:0000259" key="5">
    <source>
        <dbReference type="PROSITE" id="PS50048"/>
    </source>
</evidence>
<feature type="compositionally biased region" description="Polar residues" evidence="3">
    <location>
        <begin position="75"/>
        <end position="86"/>
    </location>
</feature>
<dbReference type="Gene3D" id="4.10.240.10">
    <property type="entry name" value="Zn(2)-C6 fungal-type DNA-binding domain"/>
    <property type="match status" value="1"/>
</dbReference>
<accession>A0A179EYT9</accession>
<dbReference type="RefSeq" id="XP_018136515.1">
    <property type="nucleotide sequence ID" value="XM_018289789.1"/>
</dbReference>
<keyword evidence="7" id="KW-1185">Reference proteome</keyword>
<proteinExistence type="predicted"/>
<dbReference type="GO" id="GO:0003677">
    <property type="term" value="F:DNA binding"/>
    <property type="evidence" value="ECO:0007669"/>
    <property type="project" value="InterPro"/>
</dbReference>
<dbReference type="Pfam" id="PF00172">
    <property type="entry name" value="Zn_clus"/>
    <property type="match status" value="1"/>
</dbReference>
<dbReference type="InterPro" id="IPR036864">
    <property type="entry name" value="Zn2-C6_fun-type_DNA-bd_sf"/>
</dbReference>
<evidence type="ECO:0000313" key="6">
    <source>
        <dbReference type="EMBL" id="OAQ58338.1"/>
    </source>
</evidence>
<evidence type="ECO:0000256" key="2">
    <source>
        <dbReference type="ARBA" id="ARBA00023242"/>
    </source>
</evidence>
<dbReference type="SMART" id="SM00906">
    <property type="entry name" value="Fungal_trans"/>
    <property type="match status" value="1"/>
</dbReference>
<sequence>MRRGRVRSACVRCRRQKLKCDPSLPCQLCIRSGVQCVSSTDILPSPTKPSKPCSNALDFYSSTPVAGKRKADVPRQSNVKTQRTQQSADSVQQVEYVSVVRLVEQILASTNKGIWVDSPLHQAVLPRRQDRYAQDASRKSIQDILGEEMPPQEICDILVASYMHAVQWYFPLVYEPSFQPRLNSLLREKTCSLADQPFLMLSLAAMLLGLYFATPQDLKNIIRIPPGDISCLRAQMTSVLEKNFLGSFEQHNLDWICFSSLLALYNVLNRRTRRGTMLIASAIQAAKDLKLDKATNSASVTVGENEMRKRVWWTLFAADGFVGLSAGRAPMARLEEITVTESLDSDNSMRSPEFQSMEVRDDGSLQPVTTCSFQRYRARLFRVAARLNTKRYTSQHPYKNGSFKDETRDIYNELERWRESLPPELCLDSYTELEAFNERENTAGQIFRVQALTLKLLYENIQVLLFWPFIKSCREADGPVTRRAAQAATSSTGENDLASFARAHCFQSAMRFARIGQYESILHMSYKTPVVIPLAASSMTFGAILGMLALLNPTSASVRDYKICLASIVKLPKMCNFKNVLCEQATEILQGILRLICSEEADSLLAGDLPPPMQFADDAASKRGSAQDMGLEGVEQGGMVDTGMFSGSDTSDFVYVDILADCYTTLANLYGLNLDLENLG</sequence>
<dbReference type="SUPFAM" id="SSF57701">
    <property type="entry name" value="Zn2/Cys6 DNA-binding domain"/>
    <property type="match status" value="1"/>
</dbReference>
<dbReference type="Pfam" id="PF04082">
    <property type="entry name" value="Fungal_trans"/>
    <property type="match status" value="1"/>
</dbReference>
<dbReference type="AlphaFoldDB" id="A0A179EYT9"/>
<keyword evidence="4" id="KW-1133">Transmembrane helix</keyword>
<dbReference type="KEGG" id="pchm:VFPPC_11672"/>
<dbReference type="PANTHER" id="PTHR46910:SF17">
    <property type="entry name" value="SCFA-RELATED"/>
    <property type="match status" value="1"/>
</dbReference>
<name>A0A179EYT9_METCM</name>
<keyword evidence="4" id="KW-0812">Transmembrane</keyword>
<comment type="caution">
    <text evidence="6">The sequence shown here is derived from an EMBL/GenBank/DDBJ whole genome shotgun (WGS) entry which is preliminary data.</text>
</comment>
<dbReference type="PROSITE" id="PS00463">
    <property type="entry name" value="ZN2_CY6_FUNGAL_1"/>
    <property type="match status" value="1"/>
</dbReference>
<dbReference type="InterPro" id="IPR050987">
    <property type="entry name" value="AtrR-like"/>
</dbReference>
<feature type="domain" description="Zn(2)-C6 fungal-type" evidence="5">
    <location>
        <begin position="9"/>
        <end position="38"/>
    </location>
</feature>
<evidence type="ECO:0000256" key="1">
    <source>
        <dbReference type="ARBA" id="ARBA00022723"/>
    </source>
</evidence>
<dbReference type="Proteomes" id="UP000078397">
    <property type="component" value="Unassembled WGS sequence"/>
</dbReference>
<dbReference type="InterPro" id="IPR007219">
    <property type="entry name" value="XnlR_reg_dom"/>
</dbReference>
<dbReference type="GeneID" id="28853783"/>
<dbReference type="SMART" id="SM00066">
    <property type="entry name" value="GAL4"/>
    <property type="match status" value="1"/>
</dbReference>
<keyword evidence="4" id="KW-0472">Membrane</keyword>
<dbReference type="InterPro" id="IPR001138">
    <property type="entry name" value="Zn2Cys6_DnaBD"/>
</dbReference>
<dbReference type="GO" id="GO:0000981">
    <property type="term" value="F:DNA-binding transcription factor activity, RNA polymerase II-specific"/>
    <property type="evidence" value="ECO:0007669"/>
    <property type="project" value="InterPro"/>
</dbReference>
<evidence type="ECO:0000256" key="4">
    <source>
        <dbReference type="SAM" id="Phobius"/>
    </source>
</evidence>
<feature type="transmembrane region" description="Helical" evidence="4">
    <location>
        <begin position="530"/>
        <end position="551"/>
    </location>
</feature>
<dbReference type="EMBL" id="LSBJ02000027">
    <property type="protein sequence ID" value="OAQ58338.1"/>
    <property type="molecule type" value="Genomic_DNA"/>
</dbReference>
<protein>
    <submittedName>
        <fullName evidence="6">Transcriptional regulatory protein GAL4</fullName>
    </submittedName>
</protein>
<dbReference type="CDD" id="cd12148">
    <property type="entry name" value="fungal_TF_MHR"/>
    <property type="match status" value="1"/>
</dbReference>
<dbReference type="STRING" id="1380566.A0A179EYT9"/>
<reference evidence="6 7" key="1">
    <citation type="journal article" date="2016" name="PLoS Pathog.">
        <title>Biosynthesis of antibiotic leucinostatins in bio-control fungus Purpureocillium lilacinum and their inhibition on phytophthora revealed by genome mining.</title>
        <authorList>
            <person name="Wang G."/>
            <person name="Liu Z."/>
            <person name="Lin R."/>
            <person name="Li E."/>
            <person name="Mao Z."/>
            <person name="Ling J."/>
            <person name="Yang Y."/>
            <person name="Yin W.B."/>
            <person name="Xie B."/>
        </authorList>
    </citation>
    <scope>NUCLEOTIDE SEQUENCE [LARGE SCALE GENOMIC DNA]</scope>
    <source>
        <strain evidence="6">170</strain>
    </source>
</reference>
<evidence type="ECO:0000256" key="3">
    <source>
        <dbReference type="SAM" id="MobiDB-lite"/>
    </source>
</evidence>
<dbReference type="GO" id="GO:0008270">
    <property type="term" value="F:zinc ion binding"/>
    <property type="evidence" value="ECO:0007669"/>
    <property type="project" value="InterPro"/>
</dbReference>
<feature type="region of interest" description="Disordered" evidence="3">
    <location>
        <begin position="65"/>
        <end position="86"/>
    </location>
</feature>
<dbReference type="PANTHER" id="PTHR46910">
    <property type="entry name" value="TRANSCRIPTION FACTOR PDR1"/>
    <property type="match status" value="1"/>
</dbReference>
<dbReference type="OrthoDB" id="3266505at2759"/>
<gene>
    <name evidence="6" type="ORF">VFPPC_11672</name>
</gene>
<dbReference type="PROSITE" id="PS50048">
    <property type="entry name" value="ZN2_CY6_FUNGAL_2"/>
    <property type="match status" value="1"/>
</dbReference>
<dbReference type="CDD" id="cd00067">
    <property type="entry name" value="GAL4"/>
    <property type="match status" value="1"/>
</dbReference>
<keyword evidence="1" id="KW-0479">Metal-binding</keyword>
<dbReference type="GO" id="GO:0006351">
    <property type="term" value="P:DNA-templated transcription"/>
    <property type="evidence" value="ECO:0007669"/>
    <property type="project" value="InterPro"/>
</dbReference>